<proteinExistence type="predicted"/>
<evidence type="ECO:0000313" key="2">
    <source>
        <dbReference type="Proteomes" id="UP000272136"/>
    </source>
</evidence>
<accession>A0ABM6ZNA3</accession>
<dbReference type="Proteomes" id="UP000272136">
    <property type="component" value="Chromosome 2"/>
</dbReference>
<keyword evidence="2" id="KW-1185">Reference proteome</keyword>
<protein>
    <submittedName>
        <fullName evidence="1">Uncharacterized protein</fullName>
    </submittedName>
</protein>
<dbReference type="EMBL" id="CP033138">
    <property type="protein sequence ID" value="AYO17132.1"/>
    <property type="molecule type" value="Genomic_DNA"/>
</dbReference>
<reference evidence="1 2" key="1">
    <citation type="submission" date="2018-10" db="EMBL/GenBank/DDBJ databases">
        <title>Whole Genome of Vibrio owensii strain 170502, isolated from Acute Hepatopancreatic Necrosis Disease (AHPND) shrimp.</title>
        <authorList>
            <person name="Yan M."/>
            <person name="Wang X."/>
            <person name="Wang Y."/>
        </authorList>
    </citation>
    <scope>NUCLEOTIDE SEQUENCE [LARGE SCALE GENOMIC DNA]</scope>
    <source>
        <strain evidence="1 2">1700302</strain>
    </source>
</reference>
<gene>
    <name evidence="1" type="ORF">D0812_22350</name>
</gene>
<evidence type="ECO:0000313" key="1">
    <source>
        <dbReference type="EMBL" id="AYO17132.1"/>
    </source>
</evidence>
<organism evidence="1 2">
    <name type="scientific">Vibrio owensii</name>
    <dbReference type="NCBI Taxonomy" id="696485"/>
    <lineage>
        <taxon>Bacteria</taxon>
        <taxon>Pseudomonadati</taxon>
        <taxon>Pseudomonadota</taxon>
        <taxon>Gammaproteobacteria</taxon>
        <taxon>Vibrionales</taxon>
        <taxon>Vibrionaceae</taxon>
        <taxon>Vibrio</taxon>
    </lineage>
</organism>
<name>A0ABM6ZNA3_9VIBR</name>
<sequence length="72" mass="8592">MKSRHLMRSKEKVLLFFVAVFPNRISRLSGRVVQVKLIIFRILIKLFDKFFKAGKMNFIAYQRSIFGVARVW</sequence>